<organism evidence="6 7">
    <name type="scientific">Consotaella salsifontis</name>
    <dbReference type="NCBI Taxonomy" id="1365950"/>
    <lineage>
        <taxon>Bacteria</taxon>
        <taxon>Pseudomonadati</taxon>
        <taxon>Pseudomonadota</taxon>
        <taxon>Alphaproteobacteria</taxon>
        <taxon>Hyphomicrobiales</taxon>
        <taxon>Aurantimonadaceae</taxon>
        <taxon>Consotaella</taxon>
    </lineage>
</organism>
<evidence type="ECO:0000256" key="1">
    <source>
        <dbReference type="ARBA" id="ARBA00009437"/>
    </source>
</evidence>
<dbReference type="PRINTS" id="PR00039">
    <property type="entry name" value="HTHLYSR"/>
</dbReference>
<comment type="similarity">
    <text evidence="1">Belongs to the LysR transcriptional regulatory family.</text>
</comment>
<keyword evidence="4" id="KW-0804">Transcription</keyword>
<accession>A0A1T4TAA5</accession>
<evidence type="ECO:0000256" key="3">
    <source>
        <dbReference type="ARBA" id="ARBA00023125"/>
    </source>
</evidence>
<dbReference type="EMBL" id="FUXL01000022">
    <property type="protein sequence ID" value="SKA37412.1"/>
    <property type="molecule type" value="Genomic_DNA"/>
</dbReference>
<dbReference type="Gene3D" id="1.10.10.10">
    <property type="entry name" value="Winged helix-like DNA-binding domain superfamily/Winged helix DNA-binding domain"/>
    <property type="match status" value="1"/>
</dbReference>
<dbReference type="SUPFAM" id="SSF46785">
    <property type="entry name" value="Winged helix' DNA-binding domain"/>
    <property type="match status" value="1"/>
</dbReference>
<sequence>MIELRHLRYFVAVAEQLHFGRAAQHLHIAQPALSRQIKRLEAELGVVLLERTQRSVALTAAGAAYMKSAKQLLEQMRRASTDAVRVANGETGRLKVTFIHSSTYKLTPTILSVFTKRHPNVTLNLQEMTVIEQLEALRRGEVDVALLRPPVEDRAIAFETVMRESFILAVPDGHVLADRAAVPLTSLRDEPFILFAARQSPLFNSRVIALCEGAGFTPNIVQEAIQIHTVLGLVGAGLGVALVPDAARYLNMPGVAMVPLADASEPVDVLLAWRNDARNPAVPLFRAAATDAARSILHSRRPADLRIDADHPIVDSL</sequence>
<evidence type="ECO:0000313" key="7">
    <source>
        <dbReference type="Proteomes" id="UP000190135"/>
    </source>
</evidence>
<reference evidence="6 7" key="1">
    <citation type="submission" date="2017-02" db="EMBL/GenBank/DDBJ databases">
        <authorList>
            <person name="Peterson S.W."/>
        </authorList>
    </citation>
    <scope>NUCLEOTIDE SEQUENCE [LARGE SCALE GENOMIC DNA]</scope>
    <source>
        <strain evidence="6 7">USBA 369</strain>
    </source>
</reference>
<evidence type="ECO:0000259" key="5">
    <source>
        <dbReference type="PROSITE" id="PS50931"/>
    </source>
</evidence>
<dbReference type="SUPFAM" id="SSF53850">
    <property type="entry name" value="Periplasmic binding protein-like II"/>
    <property type="match status" value="1"/>
</dbReference>
<dbReference type="GO" id="GO:0003700">
    <property type="term" value="F:DNA-binding transcription factor activity"/>
    <property type="evidence" value="ECO:0007669"/>
    <property type="project" value="InterPro"/>
</dbReference>
<evidence type="ECO:0000256" key="2">
    <source>
        <dbReference type="ARBA" id="ARBA00023015"/>
    </source>
</evidence>
<protein>
    <submittedName>
        <fullName evidence="6">Transcriptional regulator, LysR family</fullName>
    </submittedName>
</protein>
<dbReference type="Proteomes" id="UP000190135">
    <property type="component" value="Unassembled WGS sequence"/>
</dbReference>
<dbReference type="PROSITE" id="PS50931">
    <property type="entry name" value="HTH_LYSR"/>
    <property type="match status" value="1"/>
</dbReference>
<dbReference type="GO" id="GO:0032993">
    <property type="term" value="C:protein-DNA complex"/>
    <property type="evidence" value="ECO:0007669"/>
    <property type="project" value="TreeGrafter"/>
</dbReference>
<dbReference type="InterPro" id="IPR000847">
    <property type="entry name" value="LysR_HTH_N"/>
</dbReference>
<keyword evidence="7" id="KW-1185">Reference proteome</keyword>
<dbReference type="FunFam" id="1.10.10.10:FF:000001">
    <property type="entry name" value="LysR family transcriptional regulator"/>
    <property type="match status" value="1"/>
</dbReference>
<proteinExistence type="inferred from homology"/>
<dbReference type="RefSeq" id="WP_078710328.1">
    <property type="nucleotide sequence ID" value="NZ_FUXL01000022.1"/>
</dbReference>
<dbReference type="Pfam" id="PF00126">
    <property type="entry name" value="HTH_1"/>
    <property type="match status" value="1"/>
</dbReference>
<keyword evidence="3" id="KW-0238">DNA-binding</keyword>
<dbReference type="InterPro" id="IPR036390">
    <property type="entry name" value="WH_DNA-bd_sf"/>
</dbReference>
<name>A0A1T4TAA5_9HYPH</name>
<gene>
    <name evidence="6" type="ORF">SAMN05428963_12232</name>
</gene>
<dbReference type="OrthoDB" id="7216893at2"/>
<dbReference type="InterPro" id="IPR005119">
    <property type="entry name" value="LysR_subst-bd"/>
</dbReference>
<dbReference type="InterPro" id="IPR036388">
    <property type="entry name" value="WH-like_DNA-bd_sf"/>
</dbReference>
<dbReference type="Pfam" id="PF03466">
    <property type="entry name" value="LysR_substrate"/>
    <property type="match status" value="1"/>
</dbReference>
<evidence type="ECO:0000256" key="4">
    <source>
        <dbReference type="ARBA" id="ARBA00023163"/>
    </source>
</evidence>
<dbReference type="STRING" id="1365950.SAMN05428963_12232"/>
<dbReference type="Gene3D" id="3.40.190.10">
    <property type="entry name" value="Periplasmic binding protein-like II"/>
    <property type="match status" value="2"/>
</dbReference>
<dbReference type="PANTHER" id="PTHR30346">
    <property type="entry name" value="TRANSCRIPTIONAL DUAL REGULATOR HCAR-RELATED"/>
    <property type="match status" value="1"/>
</dbReference>
<keyword evidence="2" id="KW-0805">Transcription regulation</keyword>
<feature type="domain" description="HTH lysR-type" evidence="5">
    <location>
        <begin position="2"/>
        <end position="59"/>
    </location>
</feature>
<dbReference type="CDD" id="cd08414">
    <property type="entry name" value="PBP2_LTTR_aromatics_like"/>
    <property type="match status" value="1"/>
</dbReference>
<dbReference type="AlphaFoldDB" id="A0A1T4TAA5"/>
<dbReference type="GO" id="GO:0003677">
    <property type="term" value="F:DNA binding"/>
    <property type="evidence" value="ECO:0007669"/>
    <property type="project" value="UniProtKB-KW"/>
</dbReference>
<dbReference type="PANTHER" id="PTHR30346:SF0">
    <property type="entry name" value="HCA OPERON TRANSCRIPTIONAL ACTIVATOR HCAR"/>
    <property type="match status" value="1"/>
</dbReference>
<evidence type="ECO:0000313" key="6">
    <source>
        <dbReference type="EMBL" id="SKA37412.1"/>
    </source>
</evidence>